<gene>
    <name evidence="4" type="ORF">KC19_6G164300</name>
</gene>
<evidence type="ECO:0000313" key="4">
    <source>
        <dbReference type="EMBL" id="KAG0570464.1"/>
    </source>
</evidence>
<organism evidence="4 5">
    <name type="scientific">Ceratodon purpureus</name>
    <name type="common">Fire moss</name>
    <name type="synonym">Dicranum purpureum</name>
    <dbReference type="NCBI Taxonomy" id="3225"/>
    <lineage>
        <taxon>Eukaryota</taxon>
        <taxon>Viridiplantae</taxon>
        <taxon>Streptophyta</taxon>
        <taxon>Embryophyta</taxon>
        <taxon>Bryophyta</taxon>
        <taxon>Bryophytina</taxon>
        <taxon>Bryopsida</taxon>
        <taxon>Dicranidae</taxon>
        <taxon>Pseudoditrichales</taxon>
        <taxon>Ditrichaceae</taxon>
        <taxon>Ceratodon</taxon>
    </lineage>
</organism>
<protein>
    <submittedName>
        <fullName evidence="4">Uncharacterized protein</fullName>
    </submittedName>
</protein>
<keyword evidence="2" id="KW-0804">Transcription</keyword>
<dbReference type="SMART" id="SM00733">
    <property type="entry name" value="Mterf"/>
    <property type="match status" value="9"/>
</dbReference>
<dbReference type="OrthoDB" id="637682at2759"/>
<dbReference type="InterPro" id="IPR003690">
    <property type="entry name" value="MTERF"/>
</dbReference>
<accession>A0A8T0HIG5</accession>
<comment type="similarity">
    <text evidence="1">Belongs to the mTERF family.</text>
</comment>
<comment type="caution">
    <text evidence="4">The sequence shown here is derived from an EMBL/GenBank/DDBJ whole genome shotgun (WGS) entry which is preliminary data.</text>
</comment>
<sequence>MKVRSRNAIVRGEIGGEFAMSTSWKHCSVIALRILHSRGKATCLSRVRVAAVWRWPVGRGPGSGVWVPGSGGLGVRVRPGWLAGGRAFHRYSSLAAAEVDLDDVDVVERGESEAFSEADREASVAFLRTLGLKDGSLTRLVKKYPLVMSGGFKEGMVSLVQGLSEVGVSEQLASRILEKNPGLIFRILERSVYEDNLAYLQSCGLTAKQLERVVRIYPQSLGASKKLQLEPTVEFLLGLGVTEEKLGKVLSLSPYYLGYRHEISLQPKVAFLLGLGVKRENLGKMIMEQPSILCLSMGENVIPKLKYLESVGVERARFGEMICRYPAMLTSNLDTMKLKVDFFGSKGLIGKNLVNLLTLHPDLLGRSLDSLNLGFVNVQKIGFTQEEVCSILKMHPTVLSSTETHLRKKFDFLTTVMNRSLKEVLTFTAFVTYSLERRIKPRHRVFTWLLAEGLLPQKNYSLRTIIGGSEEYFRDRYLVLHPSAEAMYKEPLEVKAG</sequence>
<evidence type="ECO:0000313" key="5">
    <source>
        <dbReference type="Proteomes" id="UP000822688"/>
    </source>
</evidence>
<evidence type="ECO:0000256" key="1">
    <source>
        <dbReference type="ARBA" id="ARBA00007692"/>
    </source>
</evidence>
<dbReference type="GO" id="GO:0003676">
    <property type="term" value="F:nucleic acid binding"/>
    <property type="evidence" value="ECO:0007669"/>
    <property type="project" value="InterPro"/>
</dbReference>
<dbReference type="PANTHER" id="PTHR13068">
    <property type="entry name" value="CGI-12 PROTEIN-RELATED"/>
    <property type="match status" value="1"/>
</dbReference>
<keyword evidence="2" id="KW-0806">Transcription termination</keyword>
<keyword evidence="2" id="KW-0805">Transcription regulation</keyword>
<dbReference type="GO" id="GO:0006353">
    <property type="term" value="P:DNA-templated transcription termination"/>
    <property type="evidence" value="ECO:0007669"/>
    <property type="project" value="UniProtKB-KW"/>
</dbReference>
<dbReference type="EMBL" id="CM026427">
    <property type="protein sequence ID" value="KAG0570464.1"/>
    <property type="molecule type" value="Genomic_DNA"/>
</dbReference>
<keyword evidence="3" id="KW-0809">Transit peptide</keyword>
<dbReference type="InterPro" id="IPR038538">
    <property type="entry name" value="MTERF_sf"/>
</dbReference>
<evidence type="ECO:0000256" key="2">
    <source>
        <dbReference type="ARBA" id="ARBA00022472"/>
    </source>
</evidence>
<dbReference type="PANTHER" id="PTHR13068:SF228">
    <property type="match status" value="1"/>
</dbReference>
<reference evidence="4 5" key="1">
    <citation type="submission" date="2020-06" db="EMBL/GenBank/DDBJ databases">
        <title>WGS assembly of Ceratodon purpureus strain R40.</title>
        <authorList>
            <person name="Carey S.B."/>
            <person name="Jenkins J."/>
            <person name="Shu S."/>
            <person name="Lovell J.T."/>
            <person name="Sreedasyam A."/>
            <person name="Maumus F."/>
            <person name="Tiley G.P."/>
            <person name="Fernandez-Pozo N."/>
            <person name="Barry K."/>
            <person name="Chen C."/>
            <person name="Wang M."/>
            <person name="Lipzen A."/>
            <person name="Daum C."/>
            <person name="Saski C.A."/>
            <person name="Payton A.C."/>
            <person name="Mcbreen J.C."/>
            <person name="Conrad R.E."/>
            <person name="Kollar L.M."/>
            <person name="Olsson S."/>
            <person name="Huttunen S."/>
            <person name="Landis J.B."/>
            <person name="Wickett N.J."/>
            <person name="Johnson M.G."/>
            <person name="Rensing S.A."/>
            <person name="Grimwood J."/>
            <person name="Schmutz J."/>
            <person name="Mcdaniel S.F."/>
        </authorList>
    </citation>
    <scope>NUCLEOTIDE SEQUENCE [LARGE SCALE GENOMIC DNA]</scope>
    <source>
        <strain evidence="4 5">R40</strain>
    </source>
</reference>
<dbReference type="Proteomes" id="UP000822688">
    <property type="component" value="Chromosome 6"/>
</dbReference>
<evidence type="ECO:0000256" key="3">
    <source>
        <dbReference type="ARBA" id="ARBA00022946"/>
    </source>
</evidence>
<name>A0A8T0HIG5_CERPU</name>
<dbReference type="Pfam" id="PF02536">
    <property type="entry name" value="mTERF"/>
    <property type="match status" value="2"/>
</dbReference>
<dbReference type="AlphaFoldDB" id="A0A8T0HIG5"/>
<keyword evidence="5" id="KW-1185">Reference proteome</keyword>
<dbReference type="Gene3D" id="1.25.70.10">
    <property type="entry name" value="Transcription termination factor 3, mitochondrial"/>
    <property type="match status" value="1"/>
</dbReference>
<proteinExistence type="inferred from homology"/>